<evidence type="ECO:0000313" key="8">
    <source>
        <dbReference type="EMBL" id="PVX28693.1"/>
    </source>
</evidence>
<comment type="cofactor">
    <cofactor evidence="1">
        <name>Mn(2+)</name>
        <dbReference type="ChEBI" id="CHEBI:29035"/>
    </cofactor>
</comment>
<keyword evidence="3" id="KW-0479">Metal-binding</keyword>
<evidence type="ECO:0000256" key="3">
    <source>
        <dbReference type="ARBA" id="ARBA00022723"/>
    </source>
</evidence>
<dbReference type="PROSITE" id="PS51462">
    <property type="entry name" value="NUDIX"/>
    <property type="match status" value="1"/>
</dbReference>
<gene>
    <name evidence="8" type="ORF">DD559_04580</name>
</gene>
<reference evidence="8 9" key="1">
    <citation type="submission" date="2018-05" db="EMBL/GenBank/DDBJ databases">
        <title>Description of Sphingomonas pokkalii sp nov, isolated from the rhizosphere of saline tolerant pokkali rice and its draft genome analysis.</title>
        <authorList>
            <person name="Menon R."/>
            <person name="Kumari S."/>
            <person name="Rameshkumar N."/>
        </authorList>
    </citation>
    <scope>NUCLEOTIDE SEQUENCE [LARGE SCALE GENOMIC DNA]</scope>
    <source>
        <strain evidence="8 9">L3B27</strain>
    </source>
</reference>
<evidence type="ECO:0000256" key="5">
    <source>
        <dbReference type="ARBA" id="ARBA00022842"/>
    </source>
</evidence>
<evidence type="ECO:0000259" key="7">
    <source>
        <dbReference type="PROSITE" id="PS51462"/>
    </source>
</evidence>
<keyword evidence="9" id="KW-1185">Reference proteome</keyword>
<organism evidence="8 9">
    <name type="scientific">Sphingomonas pokkalii</name>
    <dbReference type="NCBI Taxonomy" id="2175090"/>
    <lineage>
        <taxon>Bacteria</taxon>
        <taxon>Pseudomonadati</taxon>
        <taxon>Pseudomonadota</taxon>
        <taxon>Alphaproteobacteria</taxon>
        <taxon>Sphingomonadales</taxon>
        <taxon>Sphingomonadaceae</taxon>
        <taxon>Sphingomonas</taxon>
    </lineage>
</organism>
<dbReference type="Gene3D" id="3.90.79.10">
    <property type="entry name" value="Nucleoside Triphosphate Pyrophosphohydrolase"/>
    <property type="match status" value="1"/>
</dbReference>
<dbReference type="InterPro" id="IPR039121">
    <property type="entry name" value="NUDT19"/>
</dbReference>
<keyword evidence="5" id="KW-0460">Magnesium</keyword>
<dbReference type="Proteomes" id="UP000245890">
    <property type="component" value="Unassembled WGS sequence"/>
</dbReference>
<dbReference type="AlphaFoldDB" id="A0A2U0SBE5"/>
<comment type="cofactor">
    <cofactor evidence="2">
        <name>Mg(2+)</name>
        <dbReference type="ChEBI" id="CHEBI:18420"/>
    </cofactor>
</comment>
<feature type="domain" description="Nudix hydrolase" evidence="7">
    <location>
        <begin position="5"/>
        <end position="185"/>
    </location>
</feature>
<dbReference type="InterPro" id="IPR000086">
    <property type="entry name" value="NUDIX_hydrolase_dom"/>
</dbReference>
<proteinExistence type="predicted"/>
<dbReference type="RefSeq" id="WP_116468141.1">
    <property type="nucleotide sequence ID" value="NZ_QENQ01000001.1"/>
</dbReference>
<keyword evidence="6" id="KW-0464">Manganese</keyword>
<accession>A0A2U0SBE5</accession>
<dbReference type="OrthoDB" id="7183442at2"/>
<dbReference type="InterPro" id="IPR015797">
    <property type="entry name" value="NUDIX_hydrolase-like_dom_sf"/>
</dbReference>
<evidence type="ECO:0000256" key="1">
    <source>
        <dbReference type="ARBA" id="ARBA00001936"/>
    </source>
</evidence>
<evidence type="ECO:0000256" key="6">
    <source>
        <dbReference type="ARBA" id="ARBA00023211"/>
    </source>
</evidence>
<name>A0A2U0SBE5_9SPHN</name>
<protein>
    <submittedName>
        <fullName evidence="8">NUDIX hydrolase</fullName>
    </submittedName>
</protein>
<evidence type="ECO:0000313" key="9">
    <source>
        <dbReference type="Proteomes" id="UP000245890"/>
    </source>
</evidence>
<evidence type="ECO:0000256" key="2">
    <source>
        <dbReference type="ARBA" id="ARBA00001946"/>
    </source>
</evidence>
<dbReference type="EMBL" id="QENQ01000001">
    <property type="protein sequence ID" value="PVX28693.1"/>
    <property type="molecule type" value="Genomic_DNA"/>
</dbReference>
<dbReference type="GO" id="GO:0016818">
    <property type="term" value="F:hydrolase activity, acting on acid anhydrides, in phosphorus-containing anhydrides"/>
    <property type="evidence" value="ECO:0007669"/>
    <property type="project" value="InterPro"/>
</dbReference>
<evidence type="ECO:0000256" key="4">
    <source>
        <dbReference type="ARBA" id="ARBA00022801"/>
    </source>
</evidence>
<dbReference type="CDD" id="cd18870">
    <property type="entry name" value="NUDIX_AcylCoAdiphos_Nudt19"/>
    <property type="match status" value="1"/>
</dbReference>
<comment type="caution">
    <text evidence="8">The sequence shown here is derived from an EMBL/GenBank/DDBJ whole genome shotgun (WGS) entry which is preliminary data.</text>
</comment>
<dbReference type="PANTHER" id="PTHR12318:SF0">
    <property type="entry name" value="ACYL-COENZYME A DIPHOSPHATASE NUDT19"/>
    <property type="match status" value="1"/>
</dbReference>
<dbReference type="SUPFAM" id="SSF55811">
    <property type="entry name" value="Nudix"/>
    <property type="match status" value="1"/>
</dbReference>
<keyword evidence="4 8" id="KW-0378">Hydrolase</keyword>
<sequence length="244" mass="26365">MSTPDPIPAATVVVMRDVPGGLPEILMVERSRAMAFAGGALVFPGGRIDPGDHLLTDSHSDAAARVAAIRETIEEAGLAIGLDCAGDALAALRAELHAGTPFVQLLAEAGLALDLEALVPFARWLPYGLPHRVFDTRFYLARAPEGAAPQVDGSENVRLCWISAQRALDLADRGQAMLIYPTRRNLERLAQFDGFESAMAHARRFPIEPITPFVEFRGGVDWLCIPEGLGYPVTAERMDRAIRA</sequence>
<dbReference type="GO" id="GO:0046872">
    <property type="term" value="F:metal ion binding"/>
    <property type="evidence" value="ECO:0007669"/>
    <property type="project" value="UniProtKB-KW"/>
</dbReference>
<dbReference type="PANTHER" id="PTHR12318">
    <property type="entry name" value="TESTOSTERONE-REGULATED PROTEIN RP2"/>
    <property type="match status" value="1"/>
</dbReference>